<dbReference type="Pfam" id="PF25390">
    <property type="entry name" value="WD40_RLD"/>
    <property type="match status" value="1"/>
</dbReference>
<feature type="repeat" description="RCC1" evidence="2">
    <location>
        <begin position="227"/>
        <end position="270"/>
    </location>
</feature>
<evidence type="ECO:0000256" key="2">
    <source>
        <dbReference type="PROSITE-ProRule" id="PRU00235"/>
    </source>
</evidence>
<organism evidence="4 5">
    <name type="scientific">Centaurea solstitialis</name>
    <name type="common">yellow star-thistle</name>
    <dbReference type="NCBI Taxonomy" id="347529"/>
    <lineage>
        <taxon>Eukaryota</taxon>
        <taxon>Viridiplantae</taxon>
        <taxon>Streptophyta</taxon>
        <taxon>Embryophyta</taxon>
        <taxon>Tracheophyta</taxon>
        <taxon>Spermatophyta</taxon>
        <taxon>Magnoliopsida</taxon>
        <taxon>eudicotyledons</taxon>
        <taxon>Gunneridae</taxon>
        <taxon>Pentapetalae</taxon>
        <taxon>asterids</taxon>
        <taxon>campanulids</taxon>
        <taxon>Asterales</taxon>
        <taxon>Asteraceae</taxon>
        <taxon>Carduoideae</taxon>
        <taxon>Cardueae</taxon>
        <taxon>Centaureinae</taxon>
        <taxon>Centaurea</taxon>
    </lineage>
</organism>
<reference evidence="4" key="1">
    <citation type="submission" date="2023-03" db="EMBL/GenBank/DDBJ databases">
        <title>Chromosome-scale reference genome and RAD-based genetic map of yellow starthistle (Centaurea solstitialis) reveal putative structural variation and QTLs associated with invader traits.</title>
        <authorList>
            <person name="Reatini B."/>
            <person name="Cang F.A."/>
            <person name="Jiang Q."/>
            <person name="Mckibben M.T.W."/>
            <person name="Barker M.S."/>
            <person name="Rieseberg L.H."/>
            <person name="Dlugosch K.M."/>
        </authorList>
    </citation>
    <scope>NUCLEOTIDE SEQUENCE</scope>
    <source>
        <strain evidence="4">CAN-66</strain>
        <tissue evidence="4">Leaf</tissue>
    </source>
</reference>
<dbReference type="PROSITE" id="PS00626">
    <property type="entry name" value="RCC1_2"/>
    <property type="match status" value="1"/>
</dbReference>
<evidence type="ECO:0000256" key="1">
    <source>
        <dbReference type="ARBA" id="ARBA00022737"/>
    </source>
</evidence>
<dbReference type="InterPro" id="IPR051210">
    <property type="entry name" value="Ub_ligase/GEF_domain"/>
</dbReference>
<proteinExistence type="predicted"/>
<comment type="caution">
    <text evidence="4">The sequence shown here is derived from an EMBL/GenBank/DDBJ whole genome shotgun (WGS) entry which is preliminary data.</text>
</comment>
<name>A0AA38SW74_9ASTR</name>
<feature type="repeat" description="RCC1" evidence="2">
    <location>
        <begin position="173"/>
        <end position="226"/>
    </location>
</feature>
<feature type="domain" description="RCC1-like" evidence="3">
    <location>
        <begin position="17"/>
        <end position="327"/>
    </location>
</feature>
<dbReference type="Proteomes" id="UP001172457">
    <property type="component" value="Chromosome 5"/>
</dbReference>
<keyword evidence="1" id="KW-0677">Repeat</keyword>
<evidence type="ECO:0000313" key="4">
    <source>
        <dbReference type="EMBL" id="KAJ9549099.1"/>
    </source>
</evidence>
<dbReference type="SUPFAM" id="SSF50985">
    <property type="entry name" value="RCC1/BLIP-II"/>
    <property type="match status" value="1"/>
</dbReference>
<accession>A0AA38SW74</accession>
<dbReference type="Pfam" id="PF00415">
    <property type="entry name" value="RCC1"/>
    <property type="match status" value="1"/>
</dbReference>
<dbReference type="InterPro" id="IPR009091">
    <property type="entry name" value="RCC1/BLIP-II"/>
</dbReference>
<dbReference type="InterPro" id="IPR058923">
    <property type="entry name" value="RCC1-like_dom"/>
</dbReference>
<dbReference type="Gene3D" id="2.130.10.30">
    <property type="entry name" value="Regulator of chromosome condensation 1/beta-lactamase-inhibitor protein II"/>
    <property type="match status" value="2"/>
</dbReference>
<feature type="repeat" description="RCC1" evidence="2">
    <location>
        <begin position="66"/>
        <end position="117"/>
    </location>
</feature>
<sequence length="413" mass="43931">MEAKERANNDTDLIEQQVWSWGAGTEGQLGTGKLQDEHIPQLLPVLPSLSFLSCGGAHVIALTPGKTVLTWGRGTSGQLGHGNLINCLQPKPVDLLNNDNITHVSAGWNYSGFVSESGHLYTCGDGSFGQLGLGDYRSQSCPIKVSCFAFRHVEQIACGMRHSLALLKGEVGDQVYGFGSGKRGQLGTSNEKIKSISLPQNVCGLEEVNVSSISANGDHSAALSADGQLYTWGRGFGGTPDMCCPNRVISPFSFTQATLGWNHALMLTDEGEVHMLGGSHHGVLNNPQKENLAKEDSNETHLQKVDGLNGIKVAGIASGAEHSVLTTGKLDREGTWDLTTNLAVIYTIICCAENGVVMTWGWGEHGQLGLGTTSDHTTPQLVSLGENEHTSSKVYCGSGFTFVVRTHTAVETA</sequence>
<feature type="repeat" description="RCC1" evidence="2">
    <location>
        <begin position="118"/>
        <end position="169"/>
    </location>
</feature>
<dbReference type="EMBL" id="JARYMX010000005">
    <property type="protein sequence ID" value="KAJ9549099.1"/>
    <property type="molecule type" value="Genomic_DNA"/>
</dbReference>
<dbReference type="InterPro" id="IPR000408">
    <property type="entry name" value="Reg_chr_condens"/>
</dbReference>
<feature type="repeat" description="RCC1" evidence="2">
    <location>
        <begin position="16"/>
        <end position="65"/>
    </location>
</feature>
<dbReference type="PANTHER" id="PTHR22870">
    <property type="entry name" value="REGULATOR OF CHROMOSOME CONDENSATION"/>
    <property type="match status" value="1"/>
</dbReference>
<dbReference type="AlphaFoldDB" id="A0AA38SW74"/>
<evidence type="ECO:0000259" key="3">
    <source>
        <dbReference type="Pfam" id="PF25390"/>
    </source>
</evidence>
<dbReference type="PRINTS" id="PR00633">
    <property type="entry name" value="RCCNDNSATION"/>
</dbReference>
<feature type="repeat" description="RCC1" evidence="2">
    <location>
        <begin position="355"/>
        <end position="407"/>
    </location>
</feature>
<dbReference type="PANTHER" id="PTHR22870:SF466">
    <property type="entry name" value="ANKYRIN REPEAT-CONTAINING PROTEIN"/>
    <property type="match status" value="1"/>
</dbReference>
<keyword evidence="5" id="KW-1185">Reference proteome</keyword>
<gene>
    <name evidence="4" type="ORF">OSB04_021642</name>
</gene>
<evidence type="ECO:0000313" key="5">
    <source>
        <dbReference type="Proteomes" id="UP001172457"/>
    </source>
</evidence>
<protein>
    <recommendedName>
        <fullName evidence="3">RCC1-like domain-containing protein</fullName>
    </recommendedName>
</protein>
<dbReference type="PROSITE" id="PS50012">
    <property type="entry name" value="RCC1_3"/>
    <property type="match status" value="6"/>
</dbReference>